<dbReference type="InterPro" id="IPR029063">
    <property type="entry name" value="SAM-dependent_MTases_sf"/>
</dbReference>
<name>A0A813FNK0_POLGL</name>
<dbReference type="EMBL" id="CAJNNV010025601">
    <property type="protein sequence ID" value="CAE8615307.1"/>
    <property type="molecule type" value="Genomic_DNA"/>
</dbReference>
<evidence type="ECO:0000313" key="1">
    <source>
        <dbReference type="EMBL" id="CAE8615307.1"/>
    </source>
</evidence>
<gene>
    <name evidence="1" type="ORF">PGLA1383_LOCUS33022</name>
</gene>
<sequence>MLAFHGAVPRLHVRSQTADASVQRRSDIGLLPACQALNLGLTGGTSERRRGRNSAGLAVLAMAIPVARRRFQKRAGAPWVIRAGTPSSSGSAQQQLEFEFEELEQADPGRSALKAQWAGPGSSIAFEEQSPSSGLIRVYSSPSSCGGSWRRMRFNDKTDQSTVLLDKAGEQVGATLAFGYLKTLAAVGAATARALGRFPPDSTGLRVLVLGFGGGALPHWFASQLGAQVDAVDLDDAVMRAATSAMGFPQSLVSEATGAAACAEEAAVRAAAPGDGATAGGKLRAYCCDGAEFVLAAAALGSRLSYDVVIMDIFDGEGQTPGVFLEEAFAQALGKIAHCAVANLTCPVPMYLDATNFNSPGTGALAASWRKGFGTSAQVWSVRVAEGQNIVPAVSREGAPPPEYLAQAARELASEGLFAFDPVRRVAFERRDWVAELS</sequence>
<dbReference type="Gene3D" id="3.40.50.150">
    <property type="entry name" value="Vaccinia Virus protein VP39"/>
    <property type="match status" value="1"/>
</dbReference>
<dbReference type="AlphaFoldDB" id="A0A813FNK0"/>
<reference evidence="1" key="1">
    <citation type="submission" date="2021-02" db="EMBL/GenBank/DDBJ databases">
        <authorList>
            <person name="Dougan E. K."/>
            <person name="Rhodes N."/>
            <person name="Thang M."/>
            <person name="Chan C."/>
        </authorList>
    </citation>
    <scope>NUCLEOTIDE SEQUENCE</scope>
</reference>
<dbReference type="SUPFAM" id="SSF53335">
    <property type="entry name" value="S-adenosyl-L-methionine-dependent methyltransferases"/>
    <property type="match status" value="1"/>
</dbReference>
<organism evidence="1 2">
    <name type="scientific">Polarella glacialis</name>
    <name type="common">Dinoflagellate</name>
    <dbReference type="NCBI Taxonomy" id="89957"/>
    <lineage>
        <taxon>Eukaryota</taxon>
        <taxon>Sar</taxon>
        <taxon>Alveolata</taxon>
        <taxon>Dinophyceae</taxon>
        <taxon>Suessiales</taxon>
        <taxon>Suessiaceae</taxon>
        <taxon>Polarella</taxon>
    </lineage>
</organism>
<proteinExistence type="predicted"/>
<keyword evidence="2" id="KW-1185">Reference proteome</keyword>
<accession>A0A813FNK0</accession>
<evidence type="ECO:0000313" key="2">
    <source>
        <dbReference type="Proteomes" id="UP000654075"/>
    </source>
</evidence>
<evidence type="ECO:0008006" key="3">
    <source>
        <dbReference type="Google" id="ProtNLM"/>
    </source>
</evidence>
<protein>
    <recommendedName>
        <fullName evidence="3">Spermidine synthase</fullName>
    </recommendedName>
</protein>
<comment type="caution">
    <text evidence="1">The sequence shown here is derived from an EMBL/GenBank/DDBJ whole genome shotgun (WGS) entry which is preliminary data.</text>
</comment>
<dbReference type="CDD" id="cd02440">
    <property type="entry name" value="AdoMet_MTases"/>
    <property type="match status" value="1"/>
</dbReference>
<dbReference type="Proteomes" id="UP000654075">
    <property type="component" value="Unassembled WGS sequence"/>
</dbReference>
<dbReference type="OrthoDB" id="440762at2759"/>